<sequence>MNEQYTALDELVNTFQLQYESDTEDGSVNVDKTKVANHLKWCSYNSLALFSSMDVGVQRDENATEDQTHTAMDGTELDDASPDEQPDQNDVEVYREEPPTSPIEIIQCTDRAFRALLAAHSPKLKARFGATATTDIWNQRKQLAHYFNKKSEGRRRLESPQNSSREVTLEVVWEKAASFGNFELLDEFAVGLASIAPGTHTVEGDFSTLKRTMGPHRGRLSNYAMEGTKQLPSVRSSPSHTLA</sequence>
<dbReference type="AlphaFoldDB" id="G4YK84"/>
<dbReference type="InParanoid" id="G4YK84"/>
<dbReference type="Proteomes" id="UP000002640">
    <property type="component" value="Unassembled WGS sequence"/>
</dbReference>
<organism evidence="2 3">
    <name type="scientific">Phytophthora sojae (strain P6497)</name>
    <name type="common">Soybean stem and root rot agent</name>
    <name type="synonym">Phytophthora megasperma f. sp. glycines</name>
    <dbReference type="NCBI Taxonomy" id="1094619"/>
    <lineage>
        <taxon>Eukaryota</taxon>
        <taxon>Sar</taxon>
        <taxon>Stramenopiles</taxon>
        <taxon>Oomycota</taxon>
        <taxon>Peronosporomycetes</taxon>
        <taxon>Peronosporales</taxon>
        <taxon>Peronosporaceae</taxon>
        <taxon>Phytophthora</taxon>
    </lineage>
</organism>
<accession>G4YK84</accession>
<dbReference type="PANTHER" id="PTHR37067">
    <property type="entry name" value="PX DOMAIN-CONTAINING PROTEIN"/>
    <property type="match status" value="1"/>
</dbReference>
<dbReference type="KEGG" id="psoj:PHYSODRAFT_247614"/>
<feature type="region of interest" description="Disordered" evidence="1">
    <location>
        <begin position="206"/>
        <end position="243"/>
    </location>
</feature>
<proteinExistence type="predicted"/>
<feature type="region of interest" description="Disordered" evidence="1">
    <location>
        <begin position="61"/>
        <end position="98"/>
    </location>
</feature>
<dbReference type="RefSeq" id="XP_009515121.1">
    <property type="nucleotide sequence ID" value="XM_009516826.1"/>
</dbReference>
<keyword evidence="3" id="KW-1185">Reference proteome</keyword>
<protein>
    <submittedName>
        <fullName evidence="2">Uncharacterized protein</fullName>
    </submittedName>
</protein>
<gene>
    <name evidence="2" type="ORF">PHYSODRAFT_247614</name>
</gene>
<dbReference type="OMA" id="QTHTAMD"/>
<feature type="compositionally biased region" description="Acidic residues" evidence="1">
    <location>
        <begin position="75"/>
        <end position="90"/>
    </location>
</feature>
<evidence type="ECO:0000256" key="1">
    <source>
        <dbReference type="SAM" id="MobiDB-lite"/>
    </source>
</evidence>
<reference evidence="2 3" key="1">
    <citation type="journal article" date="2006" name="Science">
        <title>Phytophthora genome sequences uncover evolutionary origins and mechanisms of pathogenesis.</title>
        <authorList>
            <person name="Tyler B.M."/>
            <person name="Tripathy S."/>
            <person name="Zhang X."/>
            <person name="Dehal P."/>
            <person name="Jiang R.H."/>
            <person name="Aerts A."/>
            <person name="Arredondo F.D."/>
            <person name="Baxter L."/>
            <person name="Bensasson D."/>
            <person name="Beynon J.L."/>
            <person name="Chapman J."/>
            <person name="Damasceno C.M."/>
            <person name="Dorrance A.E."/>
            <person name="Dou D."/>
            <person name="Dickerman A.W."/>
            <person name="Dubchak I.L."/>
            <person name="Garbelotto M."/>
            <person name="Gijzen M."/>
            <person name="Gordon S.G."/>
            <person name="Govers F."/>
            <person name="Grunwald N.J."/>
            <person name="Huang W."/>
            <person name="Ivors K.L."/>
            <person name="Jones R.W."/>
            <person name="Kamoun S."/>
            <person name="Krampis K."/>
            <person name="Lamour K.H."/>
            <person name="Lee M.K."/>
            <person name="McDonald W.H."/>
            <person name="Medina M."/>
            <person name="Meijer H.J."/>
            <person name="Nordberg E.K."/>
            <person name="Maclean D.J."/>
            <person name="Ospina-Giraldo M.D."/>
            <person name="Morris P.F."/>
            <person name="Phuntumart V."/>
            <person name="Putnam N.H."/>
            <person name="Rash S."/>
            <person name="Rose J.K."/>
            <person name="Sakihama Y."/>
            <person name="Salamov A.A."/>
            <person name="Savidor A."/>
            <person name="Scheuring C.F."/>
            <person name="Smith B.M."/>
            <person name="Sobral B.W."/>
            <person name="Terry A."/>
            <person name="Torto-Alalibo T.A."/>
            <person name="Win J."/>
            <person name="Xu Z."/>
            <person name="Zhang H."/>
            <person name="Grigoriev I.V."/>
            <person name="Rokhsar D.S."/>
            <person name="Boore J.L."/>
        </authorList>
    </citation>
    <scope>NUCLEOTIDE SEQUENCE [LARGE SCALE GENOMIC DNA]</scope>
    <source>
        <strain evidence="2 3">P6497</strain>
    </source>
</reference>
<dbReference type="EMBL" id="JH159151">
    <property type="protein sequence ID" value="EGZ27846.1"/>
    <property type="molecule type" value="Genomic_DNA"/>
</dbReference>
<dbReference type="GeneID" id="20637737"/>
<evidence type="ECO:0000313" key="3">
    <source>
        <dbReference type="Proteomes" id="UP000002640"/>
    </source>
</evidence>
<feature type="compositionally biased region" description="Polar residues" evidence="1">
    <location>
        <begin position="230"/>
        <end position="243"/>
    </location>
</feature>
<evidence type="ECO:0000313" key="2">
    <source>
        <dbReference type="EMBL" id="EGZ27846.1"/>
    </source>
</evidence>
<dbReference type="PANTHER" id="PTHR37067:SF3">
    <property type="entry name" value="PX DOMAIN-CONTAINING PROTEIN"/>
    <property type="match status" value="1"/>
</dbReference>
<name>G4YK84_PHYSP</name>